<name>A0ABP0PGR6_9DINO</name>
<accession>A0ABP0PGR6</accession>
<dbReference type="Pfam" id="PF00145">
    <property type="entry name" value="DNA_methylase"/>
    <property type="match status" value="1"/>
</dbReference>
<protein>
    <recommendedName>
        <fullName evidence="5">DNA (cytosine-5-)-methyltransferase</fullName>
    </recommendedName>
</protein>
<evidence type="ECO:0000256" key="2">
    <source>
        <dbReference type="ARBA" id="ARBA00022679"/>
    </source>
</evidence>
<dbReference type="SUPFAM" id="SSF53335">
    <property type="entry name" value="S-adenosyl-L-methionine-dependent methyltransferases"/>
    <property type="match status" value="1"/>
</dbReference>
<gene>
    <name evidence="3" type="ORF">CCMP2556_LOCUS36788</name>
</gene>
<evidence type="ECO:0008006" key="5">
    <source>
        <dbReference type="Google" id="ProtNLM"/>
    </source>
</evidence>
<keyword evidence="4" id="KW-1185">Reference proteome</keyword>
<proteinExistence type="predicted"/>
<dbReference type="Gene3D" id="3.40.50.150">
    <property type="entry name" value="Vaccinia Virus protein VP39"/>
    <property type="match status" value="1"/>
</dbReference>
<reference evidence="3 4" key="1">
    <citation type="submission" date="2024-02" db="EMBL/GenBank/DDBJ databases">
        <authorList>
            <person name="Chen Y."/>
            <person name="Shah S."/>
            <person name="Dougan E. K."/>
            <person name="Thang M."/>
            <person name="Chan C."/>
        </authorList>
    </citation>
    <scope>NUCLEOTIDE SEQUENCE [LARGE SCALE GENOMIC DNA]</scope>
</reference>
<dbReference type="EMBL" id="CAXAMN010023029">
    <property type="protein sequence ID" value="CAK9074707.1"/>
    <property type="molecule type" value="Genomic_DNA"/>
</dbReference>
<dbReference type="InterPro" id="IPR001525">
    <property type="entry name" value="C5_MeTfrase"/>
</dbReference>
<evidence type="ECO:0000313" key="4">
    <source>
        <dbReference type="Proteomes" id="UP001642484"/>
    </source>
</evidence>
<evidence type="ECO:0000256" key="1">
    <source>
        <dbReference type="ARBA" id="ARBA00022603"/>
    </source>
</evidence>
<comment type="caution">
    <text evidence="3">The sequence shown here is derived from an EMBL/GenBank/DDBJ whole genome shotgun (WGS) entry which is preliminary data.</text>
</comment>
<dbReference type="InterPro" id="IPR029063">
    <property type="entry name" value="SAM-dependent_MTases_sf"/>
</dbReference>
<keyword evidence="1" id="KW-0489">Methyltransferase</keyword>
<sequence length="501" mass="55746">MVGRELDGLEHTTMYAAGFPCQPFSRLRRSTTHFDEPGGEILDECLDALKRVRPLVGVLENVYGLMDVWDQVREKITNAGIRKAYFVCHIKMCPSKLGGGHPQDCRLQRNAKPEPTGNALQMRGSSIPGCTELWGYRIVLPGSAHYLEEARQEDLIGLAETLASEYPQYGRACRYLQTLGGQVARVVEPLPEIQFILAGGTPPVQRGSPILEHPEPYAVHRMNAEAGDHASPNSAESKGETLKHRVLAAFDEVTNQQNLGKFLWETHGCDEGKQLQFAKAMADIFAIPEVAAKLPQSCGPVLKTVPASARSNAYLHPWHLSLCENAKAGRFPTMHQTRLHMPSIVWKHYQAHREALEIKCDAPAGLAHSTSEKQKPGPLDLALLFREVLEVKKHSGTGSSTREVLFASIAEYNKCCTSKTVTAEKVHLWAERAWKDHIRKAPRDSAVKQKARKFQAALTEMQDLLETCCLWTHIEGDLISYIGKGSEYDRVAGMWEQGRLS</sequence>
<keyword evidence="2" id="KW-0808">Transferase</keyword>
<evidence type="ECO:0000313" key="3">
    <source>
        <dbReference type="EMBL" id="CAK9074707.1"/>
    </source>
</evidence>
<organism evidence="3 4">
    <name type="scientific">Durusdinium trenchii</name>
    <dbReference type="NCBI Taxonomy" id="1381693"/>
    <lineage>
        <taxon>Eukaryota</taxon>
        <taxon>Sar</taxon>
        <taxon>Alveolata</taxon>
        <taxon>Dinophyceae</taxon>
        <taxon>Suessiales</taxon>
        <taxon>Symbiodiniaceae</taxon>
        <taxon>Durusdinium</taxon>
    </lineage>
</organism>
<dbReference type="Proteomes" id="UP001642484">
    <property type="component" value="Unassembled WGS sequence"/>
</dbReference>